<dbReference type="EMBL" id="MU266327">
    <property type="protein sequence ID" value="KAH7931161.1"/>
    <property type="molecule type" value="Genomic_DNA"/>
</dbReference>
<sequence length="67" mass="7738">MLDAVVNRPNRVLERQKAIQSSHLPIYYRLPRSRLYLGTYFTMWTLGMVGTTYGIYSLAFGKPAPKE</sequence>
<comment type="caution">
    <text evidence="1">The sequence shown here is derived from an EMBL/GenBank/DDBJ whole genome shotgun (WGS) entry which is preliminary data.</text>
</comment>
<dbReference type="Proteomes" id="UP000790709">
    <property type="component" value="Unassembled WGS sequence"/>
</dbReference>
<keyword evidence="2" id="KW-1185">Reference proteome</keyword>
<reference evidence="1" key="1">
    <citation type="journal article" date="2021" name="New Phytol.">
        <title>Evolutionary innovations through gain and loss of genes in the ectomycorrhizal Boletales.</title>
        <authorList>
            <person name="Wu G."/>
            <person name="Miyauchi S."/>
            <person name="Morin E."/>
            <person name="Kuo A."/>
            <person name="Drula E."/>
            <person name="Varga T."/>
            <person name="Kohler A."/>
            <person name="Feng B."/>
            <person name="Cao Y."/>
            <person name="Lipzen A."/>
            <person name="Daum C."/>
            <person name="Hundley H."/>
            <person name="Pangilinan J."/>
            <person name="Johnson J."/>
            <person name="Barry K."/>
            <person name="LaButti K."/>
            <person name="Ng V."/>
            <person name="Ahrendt S."/>
            <person name="Min B."/>
            <person name="Choi I.G."/>
            <person name="Park H."/>
            <person name="Plett J.M."/>
            <person name="Magnuson J."/>
            <person name="Spatafora J.W."/>
            <person name="Nagy L.G."/>
            <person name="Henrissat B."/>
            <person name="Grigoriev I.V."/>
            <person name="Yang Z.L."/>
            <person name="Xu J."/>
            <person name="Martin F.M."/>
        </authorList>
    </citation>
    <scope>NUCLEOTIDE SEQUENCE</scope>
    <source>
        <strain evidence="1">KUC20120723A-06</strain>
    </source>
</reference>
<accession>A0ACB8BYX1</accession>
<name>A0ACB8BYX1_9AGAM</name>
<evidence type="ECO:0000313" key="1">
    <source>
        <dbReference type="EMBL" id="KAH7931161.1"/>
    </source>
</evidence>
<organism evidence="1 2">
    <name type="scientific">Leucogyrophana mollusca</name>
    <dbReference type="NCBI Taxonomy" id="85980"/>
    <lineage>
        <taxon>Eukaryota</taxon>
        <taxon>Fungi</taxon>
        <taxon>Dikarya</taxon>
        <taxon>Basidiomycota</taxon>
        <taxon>Agaricomycotina</taxon>
        <taxon>Agaricomycetes</taxon>
        <taxon>Agaricomycetidae</taxon>
        <taxon>Boletales</taxon>
        <taxon>Boletales incertae sedis</taxon>
        <taxon>Leucogyrophana</taxon>
    </lineage>
</organism>
<protein>
    <submittedName>
        <fullName evidence="1">Uncharacterized protein</fullName>
    </submittedName>
</protein>
<gene>
    <name evidence="1" type="ORF">BV22DRAFT_1052913</name>
</gene>
<proteinExistence type="predicted"/>
<evidence type="ECO:0000313" key="2">
    <source>
        <dbReference type="Proteomes" id="UP000790709"/>
    </source>
</evidence>